<keyword evidence="2" id="KW-0479">Metal-binding</keyword>
<keyword evidence="4" id="KW-0862">Zinc</keyword>
<name>A0A939DKP6_9ALTE</name>
<proteinExistence type="predicted"/>
<dbReference type="SUPFAM" id="SSF102712">
    <property type="entry name" value="JAB1/MPN domain"/>
    <property type="match status" value="1"/>
</dbReference>
<reference evidence="7" key="1">
    <citation type="submission" date="2021-03" db="EMBL/GenBank/DDBJ databases">
        <title>novel species isolated from a fishpond in China.</title>
        <authorList>
            <person name="Lu H."/>
            <person name="Cai Z."/>
        </authorList>
    </citation>
    <scope>NUCLEOTIDE SEQUENCE</scope>
    <source>
        <strain evidence="7">JCM 30855</strain>
    </source>
</reference>
<dbReference type="PANTHER" id="PTHR34858:SF1">
    <property type="entry name" value="CYSO-CYSTEINE PEPTIDASE"/>
    <property type="match status" value="1"/>
</dbReference>
<keyword evidence="5" id="KW-0482">Metalloprotease</keyword>
<dbReference type="SMART" id="SM00232">
    <property type="entry name" value="JAB_MPN"/>
    <property type="match status" value="1"/>
</dbReference>
<dbReference type="Proteomes" id="UP000664654">
    <property type="component" value="Unassembled WGS sequence"/>
</dbReference>
<dbReference type="PANTHER" id="PTHR34858">
    <property type="entry name" value="CYSO-CYSTEINE PEPTIDASE"/>
    <property type="match status" value="1"/>
</dbReference>
<feature type="domain" description="JAB1/MPN/MOV34 metalloenzyme" evidence="6">
    <location>
        <begin position="8"/>
        <end position="136"/>
    </location>
</feature>
<accession>A0A939DKP6</accession>
<comment type="caution">
    <text evidence="7">The sequence shown here is derived from an EMBL/GenBank/DDBJ whole genome shotgun (WGS) entry which is preliminary data.</text>
</comment>
<dbReference type="Gene3D" id="3.40.140.10">
    <property type="entry name" value="Cytidine Deaminase, domain 2"/>
    <property type="match status" value="1"/>
</dbReference>
<dbReference type="CDD" id="cd08070">
    <property type="entry name" value="MPN_like"/>
    <property type="match status" value="1"/>
</dbReference>
<dbReference type="InterPro" id="IPR028090">
    <property type="entry name" value="JAB_dom_prok"/>
</dbReference>
<organism evidence="7 8">
    <name type="scientific">Bowmanella dokdonensis</name>
    <dbReference type="NCBI Taxonomy" id="751969"/>
    <lineage>
        <taxon>Bacteria</taxon>
        <taxon>Pseudomonadati</taxon>
        <taxon>Pseudomonadota</taxon>
        <taxon>Gammaproteobacteria</taxon>
        <taxon>Alteromonadales</taxon>
        <taxon>Alteromonadaceae</taxon>
        <taxon>Bowmanella</taxon>
    </lineage>
</organism>
<keyword evidence="3" id="KW-0378">Hydrolase</keyword>
<sequence>MNPNKIQQLQLAPDIGRQLKEQALQALPEECCGILAGYLAGGRMHIRQLLRLVNVAQQERMANFAVADADLIKAARLLRQQGLELLGFYHSHPFGLPAPSRKDVASCNGWDGYSHIIVATDGGDRTQLAAFITQRPMWKRIQIQGAES</sequence>
<keyword evidence="1" id="KW-0645">Protease</keyword>
<evidence type="ECO:0000259" key="6">
    <source>
        <dbReference type="SMART" id="SM00232"/>
    </source>
</evidence>
<dbReference type="RefSeq" id="WP_206572048.1">
    <property type="nucleotide sequence ID" value="NZ_JAFKCV010000001.1"/>
</dbReference>
<evidence type="ECO:0000313" key="7">
    <source>
        <dbReference type="EMBL" id="MBN7823945.1"/>
    </source>
</evidence>
<evidence type="ECO:0000313" key="8">
    <source>
        <dbReference type="Proteomes" id="UP000664654"/>
    </source>
</evidence>
<dbReference type="GO" id="GO:0008270">
    <property type="term" value="F:zinc ion binding"/>
    <property type="evidence" value="ECO:0007669"/>
    <property type="project" value="TreeGrafter"/>
</dbReference>
<dbReference type="EMBL" id="JAFKCV010000001">
    <property type="protein sequence ID" value="MBN7823945.1"/>
    <property type="molecule type" value="Genomic_DNA"/>
</dbReference>
<evidence type="ECO:0000256" key="4">
    <source>
        <dbReference type="ARBA" id="ARBA00022833"/>
    </source>
</evidence>
<evidence type="ECO:0000256" key="2">
    <source>
        <dbReference type="ARBA" id="ARBA00022723"/>
    </source>
</evidence>
<dbReference type="InterPro" id="IPR000555">
    <property type="entry name" value="JAMM/MPN+_dom"/>
</dbReference>
<dbReference type="Pfam" id="PF14464">
    <property type="entry name" value="Prok-JAB"/>
    <property type="match status" value="1"/>
</dbReference>
<evidence type="ECO:0000256" key="5">
    <source>
        <dbReference type="ARBA" id="ARBA00023049"/>
    </source>
</evidence>
<evidence type="ECO:0000256" key="3">
    <source>
        <dbReference type="ARBA" id="ARBA00022801"/>
    </source>
</evidence>
<gene>
    <name evidence="7" type="ORF">J0A66_01790</name>
</gene>
<keyword evidence="8" id="KW-1185">Reference proteome</keyword>
<dbReference type="GO" id="GO:0008235">
    <property type="term" value="F:metalloexopeptidase activity"/>
    <property type="evidence" value="ECO:0007669"/>
    <property type="project" value="TreeGrafter"/>
</dbReference>
<dbReference type="GO" id="GO:0006508">
    <property type="term" value="P:proteolysis"/>
    <property type="evidence" value="ECO:0007669"/>
    <property type="project" value="UniProtKB-KW"/>
</dbReference>
<dbReference type="AlphaFoldDB" id="A0A939DKP6"/>
<protein>
    <submittedName>
        <fullName evidence="7">M67 family metallopeptidase</fullName>
    </submittedName>
</protein>
<evidence type="ECO:0000256" key="1">
    <source>
        <dbReference type="ARBA" id="ARBA00022670"/>
    </source>
</evidence>
<dbReference type="InterPro" id="IPR051929">
    <property type="entry name" value="VirAsm_ModProt"/>
</dbReference>